<dbReference type="STRING" id="192903.SAMN04488513_108139"/>
<evidence type="ECO:0000313" key="2">
    <source>
        <dbReference type="Proteomes" id="UP000184543"/>
    </source>
</evidence>
<reference evidence="2" key="1">
    <citation type="submission" date="2016-11" db="EMBL/GenBank/DDBJ databases">
        <authorList>
            <person name="Varghese N."/>
            <person name="Submissions S."/>
        </authorList>
    </citation>
    <scope>NUCLEOTIDE SEQUENCE [LARGE SCALE GENOMIC DNA]</scope>
    <source>
        <strain evidence="2">DSM 19858</strain>
    </source>
</reference>
<organism evidence="1 2">
    <name type="scientific">Pseudozobellia thermophila</name>
    <dbReference type="NCBI Taxonomy" id="192903"/>
    <lineage>
        <taxon>Bacteria</taxon>
        <taxon>Pseudomonadati</taxon>
        <taxon>Bacteroidota</taxon>
        <taxon>Flavobacteriia</taxon>
        <taxon>Flavobacteriales</taxon>
        <taxon>Flavobacteriaceae</taxon>
        <taxon>Pseudozobellia</taxon>
    </lineage>
</organism>
<protein>
    <submittedName>
        <fullName evidence="1">Uncharacterized protein</fullName>
    </submittedName>
</protein>
<sequence>MFQKITILIILIFSLSGCHMKSQIVEFKNFQELNNNPGSENYEIIEIVGKKAEVSDFFGRTESIKIAIDTTTATVLIRAYEIKGNSSDISGTYIADLLGSTIKKRRVSGRVLKDGTAWETNAYNNWIINGDTAKHKYIDPFSKKIIDTPHTFQVSEKDPEKWLAKFKELYQKAQYIYIFMRFYYFKLDNKWYFMEANLEGLPDNFKQQYPPKEDSDVRMVELENLAPVWYHKGFKDRDTSLIKMVDYESTYFEKVDQGLNQYGFSAGWWYLEIPMPLGDTIRIKRYSNYEDPELKLYKVPKEYGGREDVLFIVQKPEELFPEQVGGMYAIRPRDPNQPQRRYKKIVYKTDSEGNETIDRSRSIETEEYKQWKKDKK</sequence>
<dbReference type="EMBL" id="FQYU01000008">
    <property type="protein sequence ID" value="SHJ77406.1"/>
    <property type="molecule type" value="Genomic_DNA"/>
</dbReference>
<dbReference type="Proteomes" id="UP000184543">
    <property type="component" value="Unassembled WGS sequence"/>
</dbReference>
<keyword evidence="2" id="KW-1185">Reference proteome</keyword>
<accession>A0A1M6M1Z6</accession>
<dbReference type="AlphaFoldDB" id="A0A1M6M1Z6"/>
<proteinExistence type="predicted"/>
<evidence type="ECO:0000313" key="1">
    <source>
        <dbReference type="EMBL" id="SHJ77406.1"/>
    </source>
</evidence>
<gene>
    <name evidence="1" type="ORF">SAMN04488513_108139</name>
</gene>
<dbReference type="PROSITE" id="PS51257">
    <property type="entry name" value="PROKAR_LIPOPROTEIN"/>
    <property type="match status" value="1"/>
</dbReference>
<name>A0A1M6M1Z6_9FLAO</name>